<dbReference type="PANTHER" id="PTHR10075:SF104">
    <property type="entry name" value="BASIGIN, ISOFORM G"/>
    <property type="match status" value="1"/>
</dbReference>
<dbReference type="STRING" id="135651.G0MFM7"/>
<organism evidence="8">
    <name type="scientific">Caenorhabditis brenneri</name>
    <name type="common">Nematode worm</name>
    <dbReference type="NCBI Taxonomy" id="135651"/>
    <lineage>
        <taxon>Eukaryota</taxon>
        <taxon>Metazoa</taxon>
        <taxon>Ecdysozoa</taxon>
        <taxon>Nematoda</taxon>
        <taxon>Chromadorea</taxon>
        <taxon>Rhabditida</taxon>
        <taxon>Rhabditina</taxon>
        <taxon>Rhabditomorpha</taxon>
        <taxon>Rhabditoidea</taxon>
        <taxon>Rhabditidae</taxon>
        <taxon>Peloderinae</taxon>
        <taxon>Caenorhabditis</taxon>
    </lineage>
</organism>
<gene>
    <name evidence="7" type="primary">Cbn-zig-1</name>
    <name evidence="7" type="ORF">CAEBREN_06498</name>
</gene>
<evidence type="ECO:0000256" key="3">
    <source>
        <dbReference type="SAM" id="MobiDB-lite"/>
    </source>
</evidence>
<keyword evidence="4" id="KW-0812">Transmembrane</keyword>
<accession>G0MFM7</accession>
<protein>
    <submittedName>
        <fullName evidence="7">CBN-ZIG-1 protein</fullName>
    </submittedName>
</protein>
<keyword evidence="4" id="KW-1133">Transmembrane helix</keyword>
<dbReference type="InParanoid" id="G0MFM7"/>
<dbReference type="PROSITE" id="PS50835">
    <property type="entry name" value="IG_LIKE"/>
    <property type="match status" value="1"/>
</dbReference>
<dbReference type="PANTHER" id="PTHR10075">
    <property type="entry name" value="BASIGIN RELATED"/>
    <property type="match status" value="1"/>
</dbReference>
<keyword evidence="1" id="KW-0677">Repeat</keyword>
<dbReference type="EMBL" id="GL379792">
    <property type="protein sequence ID" value="EGT54295.1"/>
    <property type="molecule type" value="Genomic_DNA"/>
</dbReference>
<reference evidence="8" key="1">
    <citation type="submission" date="2011-07" db="EMBL/GenBank/DDBJ databases">
        <authorList>
            <consortium name="Caenorhabditis brenneri Sequencing and Analysis Consortium"/>
            <person name="Wilson R.K."/>
        </authorList>
    </citation>
    <scope>NUCLEOTIDE SEQUENCE [LARGE SCALE GENOMIC DNA]</scope>
    <source>
        <strain evidence="8">PB2801</strain>
    </source>
</reference>
<dbReference type="FunCoup" id="G0MFM7">
    <property type="interactions" value="28"/>
</dbReference>
<evidence type="ECO:0000313" key="7">
    <source>
        <dbReference type="EMBL" id="EGT54295.1"/>
    </source>
</evidence>
<feature type="signal peptide" evidence="5">
    <location>
        <begin position="1"/>
        <end position="17"/>
    </location>
</feature>
<feature type="transmembrane region" description="Helical" evidence="4">
    <location>
        <begin position="294"/>
        <end position="313"/>
    </location>
</feature>
<dbReference type="GO" id="GO:0007156">
    <property type="term" value="P:homophilic cell adhesion via plasma membrane adhesion molecules"/>
    <property type="evidence" value="ECO:0007669"/>
    <property type="project" value="TreeGrafter"/>
</dbReference>
<feature type="transmembrane region" description="Helical" evidence="4">
    <location>
        <begin position="319"/>
        <end position="337"/>
    </location>
</feature>
<evidence type="ECO:0000256" key="4">
    <source>
        <dbReference type="SAM" id="Phobius"/>
    </source>
</evidence>
<dbReference type="OrthoDB" id="5969272at2759"/>
<dbReference type="GO" id="GO:0007411">
    <property type="term" value="P:axon guidance"/>
    <property type="evidence" value="ECO:0007669"/>
    <property type="project" value="TreeGrafter"/>
</dbReference>
<sequence>MKNLLLITFVLVGSVSALGGRGSKHALALVAARSSELHPLHATDPITIWCAPDNPQVTIKSAHFVKLPETTKLEATLNPTKKNATYTFGSPSVKDAGEYRCELDTSYGKISHAIFIYSRPVVHSHEHFTEHEGHEYHLESTGTTVEKGEVVTLTCPVFGYPKPVPYKFISLLLTSMLPARTASCLFLAKKFLRSDNTIFFRLSKKFQMILLRPLVNCTVFHSQNNFLLTKNRTFPALSKSVTMEGTTIIVSSANYTDGGTYSCEAVNEYTLNGKTSKMLLVVDKMVNVKSEFQWVYPLAVIIITLLLLVLIIVVCEWRLNLLLIFIPIISLLLMFIFPRPNFRMPFLSVSTQTKLLKEEAYTLKHAQTCLLQLVKTLNERQRVEGKRRRGGRQAIVRPTELSRHGGQPVPKEAEKEKRKRQHIHTDQTHGNSSFTFWYSLPLTDWPPLRHNNDSFI</sequence>
<dbReference type="AlphaFoldDB" id="G0MFM7"/>
<proteinExistence type="predicted"/>
<dbReference type="GO" id="GO:0005886">
    <property type="term" value="C:plasma membrane"/>
    <property type="evidence" value="ECO:0007669"/>
    <property type="project" value="TreeGrafter"/>
</dbReference>
<dbReference type="InterPro" id="IPR058814">
    <property type="entry name" value="ZIG1/7_N"/>
</dbReference>
<name>G0MFM7_CAEBE</name>
<dbReference type="SMART" id="SM00409">
    <property type="entry name" value="IG"/>
    <property type="match status" value="2"/>
</dbReference>
<feature type="region of interest" description="Disordered" evidence="3">
    <location>
        <begin position="384"/>
        <end position="428"/>
    </location>
</feature>
<dbReference type="InterPro" id="IPR007110">
    <property type="entry name" value="Ig-like_dom"/>
</dbReference>
<dbReference type="GO" id="GO:0098632">
    <property type="term" value="F:cell-cell adhesion mediator activity"/>
    <property type="evidence" value="ECO:0007669"/>
    <property type="project" value="TreeGrafter"/>
</dbReference>
<dbReference type="Gene3D" id="2.60.40.10">
    <property type="entry name" value="Immunoglobulins"/>
    <property type="match status" value="2"/>
</dbReference>
<evidence type="ECO:0000256" key="1">
    <source>
        <dbReference type="ARBA" id="ARBA00022737"/>
    </source>
</evidence>
<dbReference type="Pfam" id="PF26428">
    <property type="entry name" value="Zwei_Ig_N"/>
    <property type="match status" value="1"/>
</dbReference>
<evidence type="ECO:0000313" key="8">
    <source>
        <dbReference type="Proteomes" id="UP000008068"/>
    </source>
</evidence>
<evidence type="ECO:0000256" key="2">
    <source>
        <dbReference type="ARBA" id="ARBA00023319"/>
    </source>
</evidence>
<dbReference type="SUPFAM" id="SSF48726">
    <property type="entry name" value="Immunoglobulin"/>
    <property type="match status" value="2"/>
</dbReference>
<keyword evidence="4" id="KW-0472">Membrane</keyword>
<keyword evidence="5" id="KW-0732">Signal</keyword>
<dbReference type="InterPro" id="IPR036179">
    <property type="entry name" value="Ig-like_dom_sf"/>
</dbReference>
<feature type="domain" description="Ig-like" evidence="6">
    <location>
        <begin position="120"/>
        <end position="281"/>
    </location>
</feature>
<dbReference type="GO" id="GO:0030424">
    <property type="term" value="C:axon"/>
    <property type="evidence" value="ECO:0007669"/>
    <property type="project" value="TreeGrafter"/>
</dbReference>
<feature type="chain" id="PRO_5003403939" evidence="5">
    <location>
        <begin position="18"/>
        <end position="456"/>
    </location>
</feature>
<evidence type="ECO:0000259" key="6">
    <source>
        <dbReference type="PROSITE" id="PS50835"/>
    </source>
</evidence>
<keyword evidence="2" id="KW-0393">Immunoglobulin domain</keyword>
<dbReference type="InterPro" id="IPR013783">
    <property type="entry name" value="Ig-like_fold"/>
</dbReference>
<dbReference type="HOGENOM" id="CLU_600251_0_0_1"/>
<evidence type="ECO:0000256" key="5">
    <source>
        <dbReference type="SAM" id="SignalP"/>
    </source>
</evidence>
<dbReference type="InterPro" id="IPR003599">
    <property type="entry name" value="Ig_sub"/>
</dbReference>
<dbReference type="Proteomes" id="UP000008068">
    <property type="component" value="Unassembled WGS sequence"/>
</dbReference>
<dbReference type="GO" id="GO:0070593">
    <property type="term" value="P:dendrite self-avoidance"/>
    <property type="evidence" value="ECO:0007669"/>
    <property type="project" value="TreeGrafter"/>
</dbReference>
<dbReference type="eggNOG" id="ENOG502S3Y2">
    <property type="taxonomic scope" value="Eukaryota"/>
</dbReference>
<keyword evidence="8" id="KW-1185">Reference proteome</keyword>